<dbReference type="SUPFAM" id="SSF52799">
    <property type="entry name" value="(Phosphotyrosine protein) phosphatases II"/>
    <property type="match status" value="1"/>
</dbReference>
<accession>A0AAV5V9D0</accession>
<evidence type="ECO:0000313" key="3">
    <source>
        <dbReference type="Proteomes" id="UP001432322"/>
    </source>
</evidence>
<feature type="domain" description="Tyrosine-protein phosphatase" evidence="1">
    <location>
        <begin position="1"/>
        <end position="136"/>
    </location>
</feature>
<dbReference type="PANTHER" id="PTHR46163:SF2">
    <property type="entry name" value="PROTEIN-TYROSINE PHOSPHATASE"/>
    <property type="match status" value="1"/>
</dbReference>
<dbReference type="PROSITE" id="PS50055">
    <property type="entry name" value="TYR_PHOSPHATASE_PTP"/>
    <property type="match status" value="1"/>
</dbReference>
<comment type="caution">
    <text evidence="2">The sequence shown here is derived from an EMBL/GenBank/DDBJ whole genome shotgun (WGS) entry which is preliminary data.</text>
</comment>
<dbReference type="PRINTS" id="PR00700">
    <property type="entry name" value="PRTYPHPHTASE"/>
</dbReference>
<protein>
    <recommendedName>
        <fullName evidence="1">Tyrosine-protein phosphatase domain-containing protein</fullName>
    </recommendedName>
</protein>
<dbReference type="AlphaFoldDB" id="A0AAV5V9D0"/>
<name>A0AAV5V9D0_9BILA</name>
<dbReference type="InterPro" id="IPR052782">
    <property type="entry name" value="Oocyte-zygote_transition_reg"/>
</dbReference>
<dbReference type="InterPro" id="IPR029021">
    <property type="entry name" value="Prot-tyrosine_phosphatase-like"/>
</dbReference>
<dbReference type="EMBL" id="BTSY01000002">
    <property type="protein sequence ID" value="GMT14514.1"/>
    <property type="molecule type" value="Genomic_DNA"/>
</dbReference>
<keyword evidence="3" id="KW-1185">Reference proteome</keyword>
<dbReference type="Pfam" id="PF00102">
    <property type="entry name" value="Y_phosphatase"/>
    <property type="match status" value="1"/>
</dbReference>
<reference evidence="2" key="1">
    <citation type="submission" date="2023-10" db="EMBL/GenBank/DDBJ databases">
        <title>Genome assembly of Pristionchus species.</title>
        <authorList>
            <person name="Yoshida K."/>
            <person name="Sommer R.J."/>
        </authorList>
    </citation>
    <scope>NUCLEOTIDE SEQUENCE</scope>
    <source>
        <strain evidence="2">RS5133</strain>
    </source>
</reference>
<dbReference type="Gene3D" id="3.90.190.10">
    <property type="entry name" value="Protein tyrosine phosphatase superfamily"/>
    <property type="match status" value="1"/>
</dbReference>
<dbReference type="CDD" id="cd00047">
    <property type="entry name" value="PTPc"/>
    <property type="match status" value="1"/>
</dbReference>
<dbReference type="PANTHER" id="PTHR46163">
    <property type="entry name" value="TYROSINE-PROTEIN PHOSPHATASE-RELATED"/>
    <property type="match status" value="1"/>
</dbReference>
<evidence type="ECO:0000259" key="1">
    <source>
        <dbReference type="PROSITE" id="PS50055"/>
    </source>
</evidence>
<dbReference type="GO" id="GO:0004725">
    <property type="term" value="F:protein tyrosine phosphatase activity"/>
    <property type="evidence" value="ECO:0007669"/>
    <property type="project" value="InterPro"/>
</dbReference>
<feature type="non-terminal residue" evidence="2">
    <location>
        <position position="1"/>
    </location>
</feature>
<dbReference type="SMART" id="SM00194">
    <property type="entry name" value="PTPc"/>
    <property type="match status" value="1"/>
</dbReference>
<dbReference type="Proteomes" id="UP001432322">
    <property type="component" value="Unassembled WGS sequence"/>
</dbReference>
<proteinExistence type="predicted"/>
<evidence type="ECO:0000313" key="2">
    <source>
        <dbReference type="EMBL" id="GMT14514.1"/>
    </source>
</evidence>
<dbReference type="InterPro" id="IPR000242">
    <property type="entry name" value="PTP_cat"/>
</dbReference>
<organism evidence="2 3">
    <name type="scientific">Pristionchus fissidentatus</name>
    <dbReference type="NCBI Taxonomy" id="1538716"/>
    <lineage>
        <taxon>Eukaryota</taxon>
        <taxon>Metazoa</taxon>
        <taxon>Ecdysozoa</taxon>
        <taxon>Nematoda</taxon>
        <taxon>Chromadorea</taxon>
        <taxon>Rhabditida</taxon>
        <taxon>Rhabditina</taxon>
        <taxon>Diplogasteromorpha</taxon>
        <taxon>Diplogasteroidea</taxon>
        <taxon>Neodiplogasteridae</taxon>
        <taxon>Pristionchus</taxon>
    </lineage>
</organism>
<gene>
    <name evidence="2" type="ORF">PFISCL1PPCAC_5811</name>
</gene>
<sequence>IHANWVDVPDKRRYICTQGPITATIDDFWRMIWQEKCKSIVMLCNIVECGKKKCEQYWPETGEASYGALQVKVTAKAEFEKLITVTNLTVTDGSDSLELEHIIWNNWPDKGVPADTHVLQTTRQAQEALSYRNPLLSRNRSNWNNRWSRSHFNETQTRRVEDWQGNRDRPSL</sequence>